<proteinExistence type="predicted"/>
<name>A0AC34Q1L5_9BILA</name>
<accession>A0AC34Q1L5</accession>
<evidence type="ECO:0000313" key="1">
    <source>
        <dbReference type="Proteomes" id="UP000887576"/>
    </source>
</evidence>
<dbReference type="WBParaSite" id="JU765_v2.g12053.t1">
    <property type="protein sequence ID" value="JU765_v2.g12053.t1"/>
    <property type="gene ID" value="JU765_v2.g12053"/>
</dbReference>
<reference evidence="2" key="1">
    <citation type="submission" date="2022-11" db="UniProtKB">
        <authorList>
            <consortium name="WormBaseParasite"/>
        </authorList>
    </citation>
    <scope>IDENTIFICATION</scope>
</reference>
<dbReference type="Proteomes" id="UP000887576">
    <property type="component" value="Unplaced"/>
</dbReference>
<protein>
    <submittedName>
        <fullName evidence="2">Uncharacterized protein</fullName>
    </submittedName>
</protein>
<sequence>MIRLLCIQVTNPIIFIVLPLIAAIICAVTGVKLSMMPVQIGMLLFTIYPCFNAVITIISITPYYEFTKNWIKK</sequence>
<evidence type="ECO:0000313" key="2">
    <source>
        <dbReference type="WBParaSite" id="JU765_v2.g12053.t1"/>
    </source>
</evidence>
<organism evidence="1 2">
    <name type="scientific">Panagrolaimus sp. JU765</name>
    <dbReference type="NCBI Taxonomy" id="591449"/>
    <lineage>
        <taxon>Eukaryota</taxon>
        <taxon>Metazoa</taxon>
        <taxon>Ecdysozoa</taxon>
        <taxon>Nematoda</taxon>
        <taxon>Chromadorea</taxon>
        <taxon>Rhabditida</taxon>
        <taxon>Tylenchina</taxon>
        <taxon>Panagrolaimomorpha</taxon>
        <taxon>Panagrolaimoidea</taxon>
        <taxon>Panagrolaimidae</taxon>
        <taxon>Panagrolaimus</taxon>
    </lineage>
</organism>